<dbReference type="AlphaFoldDB" id="A0A139R447"/>
<evidence type="ECO:0000313" key="1">
    <source>
        <dbReference type="EMBL" id="KXU09405.1"/>
    </source>
</evidence>
<protein>
    <submittedName>
        <fullName evidence="1">Uncharacterized protein</fullName>
    </submittedName>
</protein>
<gene>
    <name evidence="1" type="ORF">SGADD03_00810</name>
</gene>
<reference evidence="1 2" key="1">
    <citation type="submission" date="2016-01" db="EMBL/GenBank/DDBJ databases">
        <title>Highly variable Streptococcus oralis are common among viridans streptococci isolated from primates.</title>
        <authorList>
            <person name="Denapaite D."/>
            <person name="Rieger M."/>
            <person name="Koendgen S."/>
            <person name="Brueckner R."/>
            <person name="Ochigava I."/>
            <person name="Kappeler P."/>
            <person name="Maetz-Rensing K."/>
            <person name="Leendertz F."/>
            <person name="Hakenbeck R."/>
        </authorList>
    </citation>
    <scope>NUCLEOTIDE SEQUENCE [LARGE SCALE GENOMIC DNA]</scope>
    <source>
        <strain evidence="1 2">DD03</strain>
    </source>
</reference>
<dbReference type="RefSeq" id="WP_155720262.1">
    <property type="nucleotide sequence ID" value="NZ_KQ970571.1"/>
</dbReference>
<dbReference type="EMBL" id="LQXV01000149">
    <property type="protein sequence ID" value="KXU09405.1"/>
    <property type="molecule type" value="Genomic_DNA"/>
</dbReference>
<proteinExistence type="predicted"/>
<organism evidence="1 2">
    <name type="scientific">Streptococcus gallolyticus</name>
    <dbReference type="NCBI Taxonomy" id="315405"/>
    <lineage>
        <taxon>Bacteria</taxon>
        <taxon>Bacillati</taxon>
        <taxon>Bacillota</taxon>
        <taxon>Bacilli</taxon>
        <taxon>Lactobacillales</taxon>
        <taxon>Streptococcaceae</taxon>
        <taxon>Streptococcus</taxon>
    </lineage>
</organism>
<dbReference type="Proteomes" id="UP000071927">
    <property type="component" value="Unassembled WGS sequence"/>
</dbReference>
<sequence>MKKYKVSLIFEEDYWPWTYIVEAENFQEALKEASKRNRASDEDITRVEIVEVKR</sequence>
<dbReference type="PATRIC" id="fig|315405.12.peg.964"/>
<comment type="caution">
    <text evidence="1">The sequence shown here is derived from an EMBL/GenBank/DDBJ whole genome shotgun (WGS) entry which is preliminary data.</text>
</comment>
<evidence type="ECO:0000313" key="2">
    <source>
        <dbReference type="Proteomes" id="UP000071927"/>
    </source>
</evidence>
<name>A0A139R447_9STRE</name>
<accession>A0A139R447</accession>